<organism evidence="4 5">
    <name type="scientific">Botrimarina colliarenosi</name>
    <dbReference type="NCBI Taxonomy" id="2528001"/>
    <lineage>
        <taxon>Bacteria</taxon>
        <taxon>Pseudomonadati</taxon>
        <taxon>Planctomycetota</taxon>
        <taxon>Planctomycetia</taxon>
        <taxon>Pirellulales</taxon>
        <taxon>Lacipirellulaceae</taxon>
        <taxon>Botrimarina</taxon>
    </lineage>
</organism>
<dbReference type="RefSeq" id="WP_146444197.1">
    <property type="nucleotide sequence ID" value="NZ_SJPR01000001.1"/>
</dbReference>
<dbReference type="PROSITE" id="PS00409">
    <property type="entry name" value="PROKAR_NTER_METHYL"/>
    <property type="match status" value="1"/>
</dbReference>
<dbReference type="AlphaFoldDB" id="A0A5C6AKG0"/>
<evidence type="ECO:0000313" key="5">
    <source>
        <dbReference type="Proteomes" id="UP000317421"/>
    </source>
</evidence>
<protein>
    <recommendedName>
        <fullName evidence="3">DUF1559 domain-containing protein</fullName>
    </recommendedName>
</protein>
<feature type="domain" description="DUF1559" evidence="3">
    <location>
        <begin position="50"/>
        <end position="358"/>
    </location>
</feature>
<accession>A0A5C6AKG0</accession>
<comment type="caution">
    <text evidence="4">The sequence shown here is derived from an EMBL/GenBank/DDBJ whole genome shotgun (WGS) entry which is preliminary data.</text>
</comment>
<name>A0A5C6AKG0_9BACT</name>
<feature type="transmembrane region" description="Helical" evidence="2">
    <location>
        <begin position="21"/>
        <end position="45"/>
    </location>
</feature>
<evidence type="ECO:0000259" key="3">
    <source>
        <dbReference type="Pfam" id="PF07596"/>
    </source>
</evidence>
<sequence>MKTPFSRGTARRRLTPLGSAPATGFTLVELLVVITIIGMLMALLIPAVGAVRANARKAQCLNNMKQTGTAIVNYAGSKQRYPGYVQPMQRNDKSYLTVDVGAITNSRLSNANGIAQASQPLASLISWAAVIQPQMGRNDLYDTFVDGSIVGTGNARAQIRPQEILICPSDTDLSSLPDAAGLSYVVNSGAWDYSGTSSPSQFLGRDPSTGKAVPNQGDTKENGLCHNQTLGSVRVRDGKIDDGADYTVMLAENIHKDTDVPNYTWVGVGGDPTTNSLHLAEQVFGMVWVVNTEPVTSFVQAPFSREDLRLDDPSLGTPIVGYPSESPFYARPSSGHAGGGINIIMASGSGRSIDPDIDYVVWQQLMTTKGSKCVDPVDHTITTGAINDFRTAAPLSSTDF</sequence>
<dbReference type="Pfam" id="PF07596">
    <property type="entry name" value="SBP_bac_10"/>
    <property type="match status" value="1"/>
</dbReference>
<dbReference type="OrthoDB" id="269098at2"/>
<dbReference type="Pfam" id="PF07963">
    <property type="entry name" value="N_methyl"/>
    <property type="match status" value="1"/>
</dbReference>
<dbReference type="PANTHER" id="PTHR30093:SF2">
    <property type="entry name" value="TYPE II SECRETION SYSTEM PROTEIN H"/>
    <property type="match status" value="1"/>
</dbReference>
<dbReference type="Gene3D" id="3.30.700.10">
    <property type="entry name" value="Glycoprotein, Type 4 Pilin"/>
    <property type="match status" value="1"/>
</dbReference>
<feature type="region of interest" description="Disordered" evidence="1">
    <location>
        <begin position="197"/>
        <end position="221"/>
    </location>
</feature>
<gene>
    <name evidence="4" type="ORF">Pla108_14870</name>
</gene>
<evidence type="ECO:0000256" key="2">
    <source>
        <dbReference type="SAM" id="Phobius"/>
    </source>
</evidence>
<reference evidence="4 5" key="1">
    <citation type="submission" date="2019-02" db="EMBL/GenBank/DDBJ databases">
        <title>Deep-cultivation of Planctomycetes and their phenomic and genomic characterization uncovers novel biology.</title>
        <authorList>
            <person name="Wiegand S."/>
            <person name="Jogler M."/>
            <person name="Boedeker C."/>
            <person name="Pinto D."/>
            <person name="Vollmers J."/>
            <person name="Rivas-Marin E."/>
            <person name="Kohn T."/>
            <person name="Peeters S.H."/>
            <person name="Heuer A."/>
            <person name="Rast P."/>
            <person name="Oberbeckmann S."/>
            <person name="Bunk B."/>
            <person name="Jeske O."/>
            <person name="Meyerdierks A."/>
            <person name="Storesund J.E."/>
            <person name="Kallscheuer N."/>
            <person name="Luecker S."/>
            <person name="Lage O.M."/>
            <person name="Pohl T."/>
            <person name="Merkel B.J."/>
            <person name="Hornburger P."/>
            <person name="Mueller R.-W."/>
            <person name="Bruemmer F."/>
            <person name="Labrenz M."/>
            <person name="Spormann A.M."/>
            <person name="Op Den Camp H."/>
            <person name="Overmann J."/>
            <person name="Amann R."/>
            <person name="Jetten M.S.M."/>
            <person name="Mascher T."/>
            <person name="Medema M.H."/>
            <person name="Devos D.P."/>
            <person name="Kaster A.-K."/>
            <person name="Ovreas L."/>
            <person name="Rohde M."/>
            <person name="Galperin M.Y."/>
            <person name="Jogler C."/>
        </authorList>
    </citation>
    <scope>NUCLEOTIDE SEQUENCE [LARGE SCALE GENOMIC DNA]</scope>
    <source>
        <strain evidence="4 5">Pla108</strain>
    </source>
</reference>
<dbReference type="Proteomes" id="UP000317421">
    <property type="component" value="Unassembled WGS sequence"/>
</dbReference>
<keyword evidence="2" id="KW-0812">Transmembrane</keyword>
<dbReference type="NCBIfam" id="TIGR02532">
    <property type="entry name" value="IV_pilin_GFxxxE"/>
    <property type="match status" value="1"/>
</dbReference>
<evidence type="ECO:0000313" key="4">
    <source>
        <dbReference type="EMBL" id="TWU00535.1"/>
    </source>
</evidence>
<keyword evidence="2" id="KW-1133">Transmembrane helix</keyword>
<dbReference type="InterPro" id="IPR045584">
    <property type="entry name" value="Pilin-like"/>
</dbReference>
<dbReference type="PANTHER" id="PTHR30093">
    <property type="entry name" value="GENERAL SECRETION PATHWAY PROTEIN G"/>
    <property type="match status" value="1"/>
</dbReference>
<dbReference type="SUPFAM" id="SSF54523">
    <property type="entry name" value="Pili subunits"/>
    <property type="match status" value="1"/>
</dbReference>
<evidence type="ECO:0000256" key="1">
    <source>
        <dbReference type="SAM" id="MobiDB-lite"/>
    </source>
</evidence>
<keyword evidence="2" id="KW-0472">Membrane</keyword>
<dbReference type="EMBL" id="SJPR01000001">
    <property type="protein sequence ID" value="TWU00535.1"/>
    <property type="molecule type" value="Genomic_DNA"/>
</dbReference>
<dbReference type="InterPro" id="IPR011453">
    <property type="entry name" value="DUF1559"/>
</dbReference>
<keyword evidence="5" id="KW-1185">Reference proteome</keyword>
<proteinExistence type="predicted"/>
<dbReference type="InterPro" id="IPR012902">
    <property type="entry name" value="N_methyl_site"/>
</dbReference>